<sequence length="90" mass="9233">MSTTSAETPSAVASSRPTWATSRECVSRLRAKSAVLGGAQHLRLGGQTTQGRRVEHARAIAREVISLGSVRLGEVALGVARVVAVGPLGG</sequence>
<gene>
    <name evidence="1" type="ORF">QFZ53_002753</name>
</gene>
<organism evidence="1 2">
    <name type="scientific">Microbacterium natoriense</name>
    <dbReference type="NCBI Taxonomy" id="284570"/>
    <lineage>
        <taxon>Bacteria</taxon>
        <taxon>Bacillati</taxon>
        <taxon>Actinomycetota</taxon>
        <taxon>Actinomycetes</taxon>
        <taxon>Micrococcales</taxon>
        <taxon>Microbacteriaceae</taxon>
        <taxon>Microbacterium</taxon>
    </lineage>
</organism>
<name>A0AAW8F1Y8_9MICO</name>
<comment type="caution">
    <text evidence="1">The sequence shown here is derived from an EMBL/GenBank/DDBJ whole genome shotgun (WGS) entry which is preliminary data.</text>
</comment>
<proteinExistence type="predicted"/>
<protein>
    <submittedName>
        <fullName evidence="1">Uncharacterized protein</fullName>
    </submittedName>
</protein>
<reference evidence="1 2" key="1">
    <citation type="submission" date="2023-07" db="EMBL/GenBank/DDBJ databases">
        <title>Comparative genomics of wheat-associated soil bacteria to identify genetic determinants of phenazine resistance.</title>
        <authorList>
            <person name="Mouncey N."/>
        </authorList>
    </citation>
    <scope>NUCLEOTIDE SEQUENCE [LARGE SCALE GENOMIC DNA]</scope>
    <source>
        <strain evidence="1 2">W4I9-1</strain>
    </source>
</reference>
<accession>A0AAW8F1Y8</accession>
<keyword evidence="2" id="KW-1185">Reference proteome</keyword>
<evidence type="ECO:0000313" key="2">
    <source>
        <dbReference type="Proteomes" id="UP001244427"/>
    </source>
</evidence>
<dbReference type="EMBL" id="JAUSXV010000001">
    <property type="protein sequence ID" value="MDQ0648557.1"/>
    <property type="molecule type" value="Genomic_DNA"/>
</dbReference>
<dbReference type="AlphaFoldDB" id="A0AAW8F1Y8"/>
<dbReference type="Proteomes" id="UP001244427">
    <property type="component" value="Unassembled WGS sequence"/>
</dbReference>
<evidence type="ECO:0000313" key="1">
    <source>
        <dbReference type="EMBL" id="MDQ0648557.1"/>
    </source>
</evidence>